<evidence type="ECO:0000313" key="1">
    <source>
        <dbReference type="EMBL" id="MFB2833081.1"/>
    </source>
</evidence>
<organism evidence="1 2">
    <name type="scientific">Floridaenema evergladense BLCC-F167</name>
    <dbReference type="NCBI Taxonomy" id="3153639"/>
    <lineage>
        <taxon>Bacteria</taxon>
        <taxon>Bacillati</taxon>
        <taxon>Cyanobacteriota</taxon>
        <taxon>Cyanophyceae</taxon>
        <taxon>Oscillatoriophycideae</taxon>
        <taxon>Aerosakkonematales</taxon>
        <taxon>Aerosakkonemataceae</taxon>
        <taxon>Floridanema</taxon>
        <taxon>Floridanema evergladense</taxon>
    </lineage>
</organism>
<dbReference type="RefSeq" id="WP_413275549.1">
    <property type="nucleotide sequence ID" value="NZ_JBHFNT010000013.1"/>
</dbReference>
<dbReference type="EMBL" id="JBHFNT010000013">
    <property type="protein sequence ID" value="MFB2833081.1"/>
    <property type="molecule type" value="Genomic_DNA"/>
</dbReference>
<proteinExistence type="predicted"/>
<evidence type="ECO:0000313" key="2">
    <source>
        <dbReference type="Proteomes" id="UP001576780"/>
    </source>
</evidence>
<gene>
    <name evidence="1" type="ORF">ACE1CA_00955</name>
</gene>
<protein>
    <recommendedName>
        <fullName evidence="3">LAGLIDADG homing endonuclease</fullName>
    </recommendedName>
</protein>
<dbReference type="InterPro" id="IPR027434">
    <property type="entry name" value="Homing_endonucl"/>
</dbReference>
<accession>A0ABV4WDM0</accession>
<sequence>MGGYAWQSSEIAELQKLKEGVPFEEVAKALSHRTERSVRLKAFKMGYLPERHIWTEWEDQLIRDNFPAKTAREIATMLDNRSKHSVQQRIRQLGIQGEQWACIHSANRHFFADPNILNSYWAGFIAADGCVVENNNCATKSLRISITEGDRHLLERFAIDTEFTGSVSVRPEKAKQSFINGRKVNVKPTVSISVGCAQEWFADLEKNFKITPRKSLTLQPPYHLNKECSLAYIKGFFDGDGCAHFRKNGYFNMIFYGTLECLKWIKLICDEVAPLYTDEWRTRKRKTAELFQNGKIFNYCIGEYRAEALARKILELDIPEMSRKWDKIREHLRKKAQEFEQLRQDTQVYIFDSSRVYLGRLCRKGHDYQGTGKSLRRVGHGSCIKCHQITSGVKEPLVPIKFWIEQTLKICPDIDTTKFYLGTPCNKGHDFENTGYSLRRLSNRICLQCEEDNRKARDAQRLKKPAKPTREESLQLKIEETKLIAPEVDTREFYLATLCKQKHEYKSTGKSLRRIIGGDCVECKGQRHLVKVQNFLDDYKAGKFNIEVDIEKYWLGELCKAKHDYKGTGLSLRDQKFNYCVECRGKSSKHK</sequence>
<name>A0ABV4WDM0_9CYAN</name>
<evidence type="ECO:0008006" key="3">
    <source>
        <dbReference type="Google" id="ProtNLM"/>
    </source>
</evidence>
<comment type="caution">
    <text evidence="1">The sequence shown here is derived from an EMBL/GenBank/DDBJ whole genome shotgun (WGS) entry which is preliminary data.</text>
</comment>
<dbReference type="Proteomes" id="UP001576780">
    <property type="component" value="Unassembled WGS sequence"/>
</dbReference>
<dbReference type="Gene3D" id="3.10.28.10">
    <property type="entry name" value="Homing endonucleases"/>
    <property type="match status" value="1"/>
</dbReference>
<keyword evidence="2" id="KW-1185">Reference proteome</keyword>
<reference evidence="1 2" key="1">
    <citation type="submission" date="2024-09" db="EMBL/GenBank/DDBJ databases">
        <title>Floridaenema gen nov. (Aerosakkonemataceae, Aerosakkonematales ord. nov., Cyanobacteria) from benthic tropical and subtropical fresh waters, with the description of four new species.</title>
        <authorList>
            <person name="Moretto J.A."/>
            <person name="Berthold D.E."/>
            <person name="Lefler F.W."/>
            <person name="Huang I.-S."/>
            <person name="Laughinghouse H. IV."/>
        </authorList>
    </citation>
    <scope>NUCLEOTIDE SEQUENCE [LARGE SCALE GENOMIC DNA]</scope>
    <source>
        <strain evidence="1 2">BLCC-F167</strain>
    </source>
</reference>